<dbReference type="RefSeq" id="WP_015229665.1">
    <property type="nucleotide sequence ID" value="NC_019780.1"/>
</dbReference>
<dbReference type="Proteomes" id="UP000010482">
    <property type="component" value="Chromosome"/>
</dbReference>
<dbReference type="PATRIC" id="fig|13035.3.peg.2302"/>
<reference evidence="1" key="1">
    <citation type="submission" date="2012-04" db="EMBL/GenBank/DDBJ databases">
        <title>Finished genome of Dactylococcopsis salina PCC 8305.</title>
        <authorList>
            <consortium name="US DOE Joint Genome Institute"/>
            <person name="Gugger M."/>
            <person name="Coursin T."/>
            <person name="Rippka R."/>
            <person name="Tandeau De Marsac N."/>
            <person name="Huntemann M."/>
            <person name="Wei C.-L."/>
            <person name="Han J."/>
            <person name="Detter J.C."/>
            <person name="Han C."/>
            <person name="Tapia R."/>
            <person name="Daligault H."/>
            <person name="Chen A."/>
            <person name="Krypides N."/>
            <person name="Mavromatis K."/>
            <person name="Markowitz V."/>
            <person name="Szeto E."/>
            <person name="Ivanova N."/>
            <person name="Ovchinnikova G."/>
            <person name="Pagani I."/>
            <person name="Pati A."/>
            <person name="Goodwin L."/>
            <person name="Peters L."/>
            <person name="Pitluck S."/>
            <person name="Woyke T."/>
            <person name="Kerfeld C."/>
        </authorList>
    </citation>
    <scope>NUCLEOTIDE SEQUENCE [LARGE SCALE GENOMIC DNA]</scope>
    <source>
        <strain evidence="1">PCC 8305</strain>
    </source>
</reference>
<keyword evidence="2" id="KW-1185">Reference proteome</keyword>
<dbReference type="OrthoDB" id="461984at2"/>
<evidence type="ECO:0000313" key="1">
    <source>
        <dbReference type="EMBL" id="AFZ50671.1"/>
    </source>
</evidence>
<dbReference type="EMBL" id="CP003944">
    <property type="protein sequence ID" value="AFZ50671.1"/>
    <property type="molecule type" value="Genomic_DNA"/>
</dbReference>
<sequence>MLEFDWIENLTDWERVDSMTDEEVEQNALDDPDNPPLTDEQLQQFEPVHSIEDWLHSKGVIKTKQ</sequence>
<gene>
    <name evidence="1" type="ORF">Dacsa_2027</name>
</gene>
<organism evidence="1 2">
    <name type="scientific">Dactylococcopsis salina (strain PCC 8305)</name>
    <name type="common">Myxobactron salinum</name>
    <dbReference type="NCBI Taxonomy" id="13035"/>
    <lineage>
        <taxon>Bacteria</taxon>
        <taxon>Bacillati</taxon>
        <taxon>Cyanobacteriota</taxon>
        <taxon>Cyanophyceae</taxon>
        <taxon>Nodosilineales</taxon>
        <taxon>Cymatolegaceae</taxon>
        <taxon>Dactylococcopsis</taxon>
    </lineage>
</organism>
<protein>
    <submittedName>
        <fullName evidence="1">Uncharacterized protein</fullName>
    </submittedName>
</protein>
<dbReference type="AlphaFoldDB" id="K9YUT2"/>
<evidence type="ECO:0000313" key="2">
    <source>
        <dbReference type="Proteomes" id="UP000010482"/>
    </source>
</evidence>
<accession>K9YUT2</accession>
<dbReference type="HOGENOM" id="CLU_206431_0_0_3"/>
<proteinExistence type="predicted"/>
<name>K9YUT2_DACS8</name>
<dbReference type="KEGG" id="dsl:Dacsa_2027"/>